<evidence type="ECO:0000256" key="5">
    <source>
        <dbReference type="ARBA" id="ARBA00022801"/>
    </source>
</evidence>
<evidence type="ECO:0000256" key="1">
    <source>
        <dbReference type="ARBA" id="ARBA00004496"/>
    </source>
</evidence>
<dbReference type="Gene3D" id="3.40.50.1820">
    <property type="entry name" value="alpha/beta hydrolase"/>
    <property type="match status" value="1"/>
</dbReference>
<comment type="similarity">
    <text evidence="2">Belongs to the AB hydrolase superfamily. AB hydrolase 2 family.</text>
</comment>
<evidence type="ECO:0000313" key="12">
    <source>
        <dbReference type="WBParaSite" id="MCU_009267-RB"/>
    </source>
</evidence>
<evidence type="ECO:0000256" key="6">
    <source>
        <dbReference type="ARBA" id="ARBA00022832"/>
    </source>
</evidence>
<sequence length="227" mass="24474">MSLLPAVIIESKIRQTASLIFLHGLGDDGRGWAETFQNVVPPYCKIICPNAKVMPVSLNFGMEMPAWYDLYGLDADARQDEPGIVSASKELAKWIAAENQAGIPSERIVIGGFSQGGSVSLYYGATNRDKKLGGLVALSCWLPLHEKVIQDTSSAATSCSVPILQCHGQSDPLVAYDLGSQTNSVLRKLGFCNCTLKSYPGMGHCSGDREIRDVKSFLETCLPSTAE</sequence>
<keyword evidence="6" id="KW-0276">Fatty acid metabolism</keyword>
<dbReference type="WBParaSite" id="MCU_009267-RB">
    <property type="protein sequence ID" value="MCU_009267-RB"/>
    <property type="gene ID" value="MCU_009267"/>
</dbReference>
<protein>
    <recommendedName>
        <fullName evidence="3">palmitoyl-protein hydrolase</fullName>
        <ecNumber evidence="3">3.1.2.22</ecNumber>
    </recommendedName>
    <alternativeName>
        <fullName evidence="8">Palmitoyl-protein hydrolase</fullName>
    </alternativeName>
</protein>
<dbReference type="AlphaFoldDB" id="A0A5K3FQY3"/>
<accession>A0A5K3FQY3</accession>
<dbReference type="FunFam" id="3.40.50.1820:FF:000010">
    <property type="entry name" value="Acyl-protein thioesterase 2"/>
    <property type="match status" value="1"/>
</dbReference>
<dbReference type="GO" id="GO:0006631">
    <property type="term" value="P:fatty acid metabolic process"/>
    <property type="evidence" value="ECO:0007669"/>
    <property type="project" value="UniProtKB-KW"/>
</dbReference>
<feature type="domain" description="Phospholipase/carboxylesterase/thioesterase" evidence="11">
    <location>
        <begin position="6"/>
        <end position="221"/>
    </location>
</feature>
<evidence type="ECO:0000259" key="11">
    <source>
        <dbReference type="Pfam" id="PF02230"/>
    </source>
</evidence>
<dbReference type="GO" id="GO:0005737">
    <property type="term" value="C:cytoplasm"/>
    <property type="evidence" value="ECO:0007669"/>
    <property type="project" value="UniProtKB-SubCell"/>
</dbReference>
<dbReference type="GO" id="GO:0052689">
    <property type="term" value="F:carboxylic ester hydrolase activity"/>
    <property type="evidence" value="ECO:0007669"/>
    <property type="project" value="TreeGrafter"/>
</dbReference>
<evidence type="ECO:0000256" key="4">
    <source>
        <dbReference type="ARBA" id="ARBA00022490"/>
    </source>
</evidence>
<organism evidence="12">
    <name type="scientific">Mesocestoides corti</name>
    <name type="common">Flatworm</name>
    <dbReference type="NCBI Taxonomy" id="53468"/>
    <lineage>
        <taxon>Eukaryota</taxon>
        <taxon>Metazoa</taxon>
        <taxon>Spiralia</taxon>
        <taxon>Lophotrochozoa</taxon>
        <taxon>Platyhelminthes</taxon>
        <taxon>Cestoda</taxon>
        <taxon>Eucestoda</taxon>
        <taxon>Cyclophyllidea</taxon>
        <taxon>Mesocestoididae</taxon>
        <taxon>Mesocestoides</taxon>
    </lineage>
</organism>
<dbReference type="InterPro" id="IPR029058">
    <property type="entry name" value="AB_hydrolase_fold"/>
</dbReference>
<reference evidence="12" key="1">
    <citation type="submission" date="2019-11" db="UniProtKB">
        <authorList>
            <consortium name="WormBaseParasite"/>
        </authorList>
    </citation>
    <scope>IDENTIFICATION</scope>
</reference>
<evidence type="ECO:0000256" key="7">
    <source>
        <dbReference type="ARBA" id="ARBA00023098"/>
    </source>
</evidence>
<dbReference type="InterPro" id="IPR003140">
    <property type="entry name" value="PLipase/COase/thioEstase"/>
</dbReference>
<proteinExistence type="inferred from homology"/>
<evidence type="ECO:0000256" key="3">
    <source>
        <dbReference type="ARBA" id="ARBA00012423"/>
    </source>
</evidence>
<evidence type="ECO:0000256" key="10">
    <source>
        <dbReference type="ARBA" id="ARBA00048656"/>
    </source>
</evidence>
<evidence type="ECO:0000256" key="9">
    <source>
        <dbReference type="ARBA" id="ARBA00047337"/>
    </source>
</evidence>
<dbReference type="Pfam" id="PF02230">
    <property type="entry name" value="Abhydrolase_2"/>
    <property type="match status" value="1"/>
</dbReference>
<comment type="catalytic activity">
    <reaction evidence="9">
        <text>S-hexadecanoyl-L-cysteinyl-[protein] + H2O = L-cysteinyl-[protein] + hexadecanoate + H(+)</text>
        <dbReference type="Rhea" id="RHEA:19233"/>
        <dbReference type="Rhea" id="RHEA-COMP:10131"/>
        <dbReference type="Rhea" id="RHEA-COMP:11032"/>
        <dbReference type="ChEBI" id="CHEBI:7896"/>
        <dbReference type="ChEBI" id="CHEBI:15377"/>
        <dbReference type="ChEBI" id="CHEBI:15378"/>
        <dbReference type="ChEBI" id="CHEBI:29950"/>
        <dbReference type="ChEBI" id="CHEBI:74151"/>
        <dbReference type="EC" id="3.1.2.22"/>
    </reaction>
</comment>
<dbReference type="InterPro" id="IPR050565">
    <property type="entry name" value="LYPA1-2/EST-like"/>
</dbReference>
<dbReference type="EC" id="3.1.2.22" evidence="3"/>
<name>A0A5K3FQY3_MESCO</name>
<evidence type="ECO:0000256" key="8">
    <source>
        <dbReference type="ARBA" id="ARBA00031195"/>
    </source>
</evidence>
<evidence type="ECO:0000256" key="2">
    <source>
        <dbReference type="ARBA" id="ARBA00006499"/>
    </source>
</evidence>
<keyword evidence="4" id="KW-0963">Cytoplasm</keyword>
<keyword evidence="5" id="KW-0378">Hydrolase</keyword>
<comment type="catalytic activity">
    <reaction evidence="10">
        <text>1-hexadecanoyl-sn-glycero-3-phosphocholine + H2O = sn-glycerol 3-phosphocholine + hexadecanoate + H(+)</text>
        <dbReference type="Rhea" id="RHEA:40435"/>
        <dbReference type="ChEBI" id="CHEBI:7896"/>
        <dbReference type="ChEBI" id="CHEBI:15377"/>
        <dbReference type="ChEBI" id="CHEBI:15378"/>
        <dbReference type="ChEBI" id="CHEBI:16870"/>
        <dbReference type="ChEBI" id="CHEBI:72998"/>
    </reaction>
    <physiologicalReaction direction="left-to-right" evidence="10">
        <dbReference type="Rhea" id="RHEA:40436"/>
    </physiologicalReaction>
</comment>
<keyword evidence="7" id="KW-0443">Lipid metabolism</keyword>
<dbReference type="PANTHER" id="PTHR10655:SF68">
    <property type="entry name" value="PALMITOYL-PROTEIN HYDROLASE"/>
    <property type="match status" value="1"/>
</dbReference>
<dbReference type="SUPFAM" id="SSF53474">
    <property type="entry name" value="alpha/beta-Hydrolases"/>
    <property type="match status" value="1"/>
</dbReference>
<dbReference type="GO" id="GO:0008474">
    <property type="term" value="F:palmitoyl-(protein) hydrolase activity"/>
    <property type="evidence" value="ECO:0007669"/>
    <property type="project" value="UniProtKB-EC"/>
</dbReference>
<dbReference type="PANTHER" id="PTHR10655">
    <property type="entry name" value="LYSOPHOSPHOLIPASE-RELATED"/>
    <property type="match status" value="1"/>
</dbReference>
<comment type="subcellular location">
    <subcellularLocation>
        <location evidence="1">Cytoplasm</location>
    </subcellularLocation>
</comment>